<dbReference type="SUPFAM" id="SSF53850">
    <property type="entry name" value="Periplasmic binding protein-like II"/>
    <property type="match status" value="1"/>
</dbReference>
<evidence type="ECO:0000259" key="5">
    <source>
        <dbReference type="PROSITE" id="PS50931"/>
    </source>
</evidence>
<dbReference type="Proteomes" id="UP000540929">
    <property type="component" value="Unassembled WGS sequence"/>
</dbReference>
<dbReference type="InterPro" id="IPR058163">
    <property type="entry name" value="LysR-type_TF_proteobact-type"/>
</dbReference>
<dbReference type="Pfam" id="PF00126">
    <property type="entry name" value="HTH_1"/>
    <property type="match status" value="1"/>
</dbReference>
<evidence type="ECO:0000313" key="7">
    <source>
        <dbReference type="Proteomes" id="UP000540929"/>
    </source>
</evidence>
<dbReference type="InterPro" id="IPR036388">
    <property type="entry name" value="WH-like_DNA-bd_sf"/>
</dbReference>
<dbReference type="InterPro" id="IPR005119">
    <property type="entry name" value="LysR_subst-bd"/>
</dbReference>
<dbReference type="GO" id="GO:0006351">
    <property type="term" value="P:DNA-templated transcription"/>
    <property type="evidence" value="ECO:0007669"/>
    <property type="project" value="TreeGrafter"/>
</dbReference>
<evidence type="ECO:0000256" key="1">
    <source>
        <dbReference type="ARBA" id="ARBA00009437"/>
    </source>
</evidence>
<dbReference type="PRINTS" id="PR00039">
    <property type="entry name" value="HTHLYSR"/>
</dbReference>
<feature type="domain" description="HTH lysR-type" evidence="5">
    <location>
        <begin position="5"/>
        <end position="62"/>
    </location>
</feature>
<organism evidence="6 7">
    <name type="scientific">Paraburkholderia bryophila</name>
    <dbReference type="NCBI Taxonomy" id="420952"/>
    <lineage>
        <taxon>Bacteria</taxon>
        <taxon>Pseudomonadati</taxon>
        <taxon>Pseudomonadota</taxon>
        <taxon>Betaproteobacteria</taxon>
        <taxon>Burkholderiales</taxon>
        <taxon>Burkholderiaceae</taxon>
        <taxon>Paraburkholderia</taxon>
    </lineage>
</organism>
<dbReference type="EMBL" id="JACCAS010000002">
    <property type="protein sequence ID" value="NYH25358.1"/>
    <property type="molecule type" value="Genomic_DNA"/>
</dbReference>
<dbReference type="AlphaFoldDB" id="A0A7Y9WSY5"/>
<protein>
    <submittedName>
        <fullName evidence="6">LysR family glycine cleavage system transcriptional activator</fullName>
    </submittedName>
</protein>
<dbReference type="Pfam" id="PF03466">
    <property type="entry name" value="LysR_substrate"/>
    <property type="match status" value="1"/>
</dbReference>
<dbReference type="CDD" id="cd08432">
    <property type="entry name" value="PBP2_GcdR_TrpI_HvrB_AmpR_like"/>
    <property type="match status" value="1"/>
</dbReference>
<reference evidence="6 7" key="1">
    <citation type="submission" date="2020-07" db="EMBL/GenBank/DDBJ databases">
        <title>Exploring microbial biodiversity for novel pathways involved in the catabolism of aromatic compounds derived from lignin.</title>
        <authorList>
            <person name="Elkins J."/>
        </authorList>
    </citation>
    <scope>NUCLEOTIDE SEQUENCE [LARGE SCALE GENOMIC DNA]</scope>
    <source>
        <strain evidence="6 7">H2C3C</strain>
    </source>
</reference>
<comment type="similarity">
    <text evidence="1">Belongs to the LysR transcriptional regulatory family.</text>
</comment>
<dbReference type="Gene3D" id="3.40.190.10">
    <property type="entry name" value="Periplasmic binding protein-like II"/>
    <property type="match status" value="2"/>
</dbReference>
<accession>A0A7Y9WSY5</accession>
<proteinExistence type="inferred from homology"/>
<dbReference type="PANTHER" id="PTHR30537">
    <property type="entry name" value="HTH-TYPE TRANSCRIPTIONAL REGULATOR"/>
    <property type="match status" value="1"/>
</dbReference>
<keyword evidence="3" id="KW-0238">DNA-binding</keyword>
<evidence type="ECO:0000256" key="3">
    <source>
        <dbReference type="ARBA" id="ARBA00023125"/>
    </source>
</evidence>
<gene>
    <name evidence="6" type="ORF">GGD40_004929</name>
</gene>
<dbReference type="GO" id="GO:0043565">
    <property type="term" value="F:sequence-specific DNA binding"/>
    <property type="evidence" value="ECO:0007669"/>
    <property type="project" value="TreeGrafter"/>
</dbReference>
<evidence type="ECO:0000313" key="6">
    <source>
        <dbReference type="EMBL" id="NYH25358.1"/>
    </source>
</evidence>
<keyword evidence="7" id="KW-1185">Reference proteome</keyword>
<name>A0A7Y9WSY5_9BURK</name>
<evidence type="ECO:0000256" key="4">
    <source>
        <dbReference type="ARBA" id="ARBA00023163"/>
    </source>
</evidence>
<dbReference type="PANTHER" id="PTHR30537:SF74">
    <property type="entry name" value="HTH-TYPE TRANSCRIPTIONAL REGULATOR TRPI"/>
    <property type="match status" value="1"/>
</dbReference>
<dbReference type="RefSeq" id="WP_179745350.1">
    <property type="nucleotide sequence ID" value="NZ_JACCAS010000002.1"/>
</dbReference>
<dbReference type="Gene3D" id="1.10.10.10">
    <property type="entry name" value="Winged helix-like DNA-binding domain superfamily/Winged helix DNA-binding domain"/>
    <property type="match status" value="1"/>
</dbReference>
<dbReference type="InterPro" id="IPR036390">
    <property type="entry name" value="WH_DNA-bd_sf"/>
</dbReference>
<sequence>MSVYPPLKALIVMEAAIRLGSFTLAAEELNVTPGAVGQQIQKLEAWLGVSLFVRQIRQVTPTAEALAYYAQIHPALGQIAQASRRMRQRQSRGVKLSVPPSFAAKWFAPRMASFLRAYPDVALDLTTSTAFVDFELDGVDLAIRYFNGEDPSLTVEKLCTDEAHVYCAPDYVKRLKVRHPDDVKKATLLHNTLHPHWSPWLGKFSRLSEEQIASIPGIQFDQSLIAIDAAVRGQGFVLTSAMLTDSERASGALIEPFKQVLPLSTSYYLVHPVSNALQPSALKLKEWLIDEAHTALR</sequence>
<dbReference type="PROSITE" id="PS50931">
    <property type="entry name" value="HTH_LYSR"/>
    <property type="match status" value="1"/>
</dbReference>
<dbReference type="SUPFAM" id="SSF46785">
    <property type="entry name" value="Winged helix' DNA-binding domain"/>
    <property type="match status" value="1"/>
</dbReference>
<dbReference type="GO" id="GO:0003700">
    <property type="term" value="F:DNA-binding transcription factor activity"/>
    <property type="evidence" value="ECO:0007669"/>
    <property type="project" value="InterPro"/>
</dbReference>
<dbReference type="InterPro" id="IPR000847">
    <property type="entry name" value="LysR_HTH_N"/>
</dbReference>
<comment type="caution">
    <text evidence="6">The sequence shown here is derived from an EMBL/GenBank/DDBJ whole genome shotgun (WGS) entry which is preliminary data.</text>
</comment>
<keyword evidence="4" id="KW-0804">Transcription</keyword>
<keyword evidence="2" id="KW-0805">Transcription regulation</keyword>
<evidence type="ECO:0000256" key="2">
    <source>
        <dbReference type="ARBA" id="ARBA00023015"/>
    </source>
</evidence>